<evidence type="ECO:0000313" key="3">
    <source>
        <dbReference type="Proteomes" id="UP000002316"/>
    </source>
</evidence>
<keyword evidence="1" id="KW-0472">Membrane</keyword>
<evidence type="ECO:0000313" key="2">
    <source>
        <dbReference type="EMBL" id="CBH16758.1"/>
    </source>
</evidence>
<organism evidence="2 3">
    <name type="scientific">Trypanosoma brucei gambiense (strain MHOM/CI/86/DAL972)</name>
    <dbReference type="NCBI Taxonomy" id="679716"/>
    <lineage>
        <taxon>Eukaryota</taxon>
        <taxon>Discoba</taxon>
        <taxon>Euglenozoa</taxon>
        <taxon>Kinetoplastea</taxon>
        <taxon>Metakinetoplastina</taxon>
        <taxon>Trypanosomatida</taxon>
        <taxon>Trypanosomatidae</taxon>
        <taxon>Trypanosoma</taxon>
    </lineage>
</organism>
<sequence>MVKYATSTRNSKEGGGKEAMKFVQLLRAPLCPNKCPPVSVSPLTLGISMRICATRERILFFLLLPQFLCLPNSSPFHTNNRPLFPTIQFSPPPLVLIVLLLIRSAVPFFFL</sequence>
<reference evidence="3" key="1">
    <citation type="journal article" date="2010" name="PLoS Negl. Trop. Dis.">
        <title>The genome sequence of Trypanosoma brucei gambiense, causative agent of chronic human african trypanosomiasis.</title>
        <authorList>
            <person name="Jackson A.P."/>
            <person name="Sanders M."/>
            <person name="Berry A."/>
            <person name="McQuillan J."/>
            <person name="Aslett M.A."/>
            <person name="Quail M.A."/>
            <person name="Chukualim B."/>
            <person name="Capewell P."/>
            <person name="MacLeod A."/>
            <person name="Melville S.E."/>
            <person name="Gibson W."/>
            <person name="Barry J.D."/>
            <person name="Berriman M."/>
            <person name="Hertz-Fowler C."/>
        </authorList>
    </citation>
    <scope>NUCLEOTIDE SEQUENCE [LARGE SCALE GENOMIC DNA]</scope>
    <source>
        <strain evidence="3">MHOM/CI/86/DAL972</strain>
    </source>
</reference>
<dbReference type="AlphaFoldDB" id="D0A0K0"/>
<protein>
    <submittedName>
        <fullName evidence="2">Uncharacterized protein</fullName>
    </submittedName>
</protein>
<keyword evidence="1" id="KW-0812">Transmembrane</keyword>
<dbReference type="KEGG" id="tbg:TbgDal_X18610"/>
<dbReference type="EMBL" id="FN554973">
    <property type="protein sequence ID" value="CBH16758.1"/>
    <property type="molecule type" value="Genomic_DNA"/>
</dbReference>
<gene>
    <name evidence="2" type="ORF">TbgDal_X18610</name>
</gene>
<feature type="transmembrane region" description="Helical" evidence="1">
    <location>
        <begin position="58"/>
        <end position="74"/>
    </location>
</feature>
<name>D0A0K0_TRYB9</name>
<dbReference type="GeneID" id="23865111"/>
<keyword evidence="1" id="KW-1133">Transmembrane helix</keyword>
<proteinExistence type="predicted"/>
<accession>D0A0K0</accession>
<feature type="transmembrane region" description="Helical" evidence="1">
    <location>
        <begin position="94"/>
        <end position="110"/>
    </location>
</feature>
<dbReference type="Proteomes" id="UP000002316">
    <property type="component" value="Chromosome 10"/>
</dbReference>
<dbReference type="RefSeq" id="XP_011779022.1">
    <property type="nucleotide sequence ID" value="XM_011780720.1"/>
</dbReference>
<evidence type="ECO:0000256" key="1">
    <source>
        <dbReference type="SAM" id="Phobius"/>
    </source>
</evidence>